<dbReference type="InterPro" id="IPR036259">
    <property type="entry name" value="MFS_trans_sf"/>
</dbReference>
<dbReference type="Proteomes" id="UP000199520">
    <property type="component" value="Unassembled WGS sequence"/>
</dbReference>
<sequence length="395" mass="42894">MPEQKPQKKFIASNIVILGFVSFFTDISTEMIYPILPLYLTSVMGVSPAIIGVIEGIAESLASILKLFSGMIADKYNNKRQLAFIGYIASFFNKVIILLSVTWGGVLLARIVDRFGKGIRTAPRDALVAEAAENGSFGKAYGLHKAFDMMGASIGILLAFFLMGFSDESSFRNIFIISMIPALIGPLCIFFVRDEKKQSAPKKLDFKWKSLDRRLKLFLIIIFIFTLGNSSNSFILLRAYHAGFSEREAILLYFIFNIVASALSYPIGNLSDKVGHKYTLCAGYFLYAVVYLGIGLLSSNSAFWGLFAIYGVYTALTAGGERALIAETAPPHLKGSALGLHSAIVGIGLLPASLIAGFLWDAVGQAAPFVLGGCLALFASIAVFFVLNMKTATIE</sequence>
<keyword evidence="3 6" id="KW-0812">Transmembrane</keyword>
<dbReference type="EMBL" id="FOTS01000047">
    <property type="protein sequence ID" value="SFM15474.1"/>
    <property type="molecule type" value="Genomic_DNA"/>
</dbReference>
<feature type="transmembrane region" description="Helical" evidence="6">
    <location>
        <begin position="84"/>
        <end position="109"/>
    </location>
</feature>
<keyword evidence="9" id="KW-1185">Reference proteome</keyword>
<dbReference type="GO" id="GO:0022857">
    <property type="term" value="F:transmembrane transporter activity"/>
    <property type="evidence" value="ECO:0007669"/>
    <property type="project" value="InterPro"/>
</dbReference>
<dbReference type="STRING" id="1123291.SAMN04490355_104736"/>
<evidence type="ECO:0000256" key="4">
    <source>
        <dbReference type="ARBA" id="ARBA00022989"/>
    </source>
</evidence>
<evidence type="ECO:0000256" key="5">
    <source>
        <dbReference type="ARBA" id="ARBA00023136"/>
    </source>
</evidence>
<gene>
    <name evidence="8" type="ORF">SAMN04490355_104736</name>
</gene>
<evidence type="ECO:0000313" key="8">
    <source>
        <dbReference type="EMBL" id="SFM15474.1"/>
    </source>
</evidence>
<feature type="transmembrane region" description="Helical" evidence="6">
    <location>
        <begin position="366"/>
        <end position="387"/>
    </location>
</feature>
<comment type="subcellular location">
    <subcellularLocation>
        <location evidence="1">Cell membrane</location>
        <topology evidence="1">Multi-pass membrane protein</topology>
    </subcellularLocation>
</comment>
<feature type="transmembrane region" description="Helical" evidence="6">
    <location>
        <begin position="279"/>
        <end position="297"/>
    </location>
</feature>
<feature type="transmembrane region" description="Helical" evidence="6">
    <location>
        <begin position="249"/>
        <end position="267"/>
    </location>
</feature>
<dbReference type="CDD" id="cd17370">
    <property type="entry name" value="MFS_MJ1317_like"/>
    <property type="match status" value="1"/>
</dbReference>
<keyword evidence="5 6" id="KW-0472">Membrane</keyword>
<keyword evidence="4 6" id="KW-1133">Transmembrane helix</keyword>
<keyword evidence="2" id="KW-0813">Transport</keyword>
<evidence type="ECO:0000256" key="6">
    <source>
        <dbReference type="SAM" id="Phobius"/>
    </source>
</evidence>
<evidence type="ECO:0000256" key="1">
    <source>
        <dbReference type="ARBA" id="ARBA00004651"/>
    </source>
</evidence>
<name>A0A1I4NIX6_9FIRM</name>
<evidence type="ECO:0000256" key="3">
    <source>
        <dbReference type="ARBA" id="ARBA00022692"/>
    </source>
</evidence>
<feature type="transmembrane region" description="Helical" evidence="6">
    <location>
        <begin position="12"/>
        <end position="36"/>
    </location>
</feature>
<reference evidence="9" key="1">
    <citation type="submission" date="2016-10" db="EMBL/GenBank/DDBJ databases">
        <authorList>
            <person name="Varghese N."/>
            <person name="Submissions S."/>
        </authorList>
    </citation>
    <scope>NUCLEOTIDE SEQUENCE [LARGE SCALE GENOMIC DNA]</scope>
    <source>
        <strain evidence="9">DSM 13327</strain>
    </source>
</reference>
<dbReference type="GO" id="GO:0005886">
    <property type="term" value="C:plasma membrane"/>
    <property type="evidence" value="ECO:0007669"/>
    <property type="project" value="UniProtKB-SubCell"/>
</dbReference>
<dbReference type="Pfam" id="PF07690">
    <property type="entry name" value="MFS_1"/>
    <property type="match status" value="1"/>
</dbReference>
<feature type="transmembrane region" description="Helical" evidence="6">
    <location>
        <begin position="337"/>
        <end position="360"/>
    </location>
</feature>
<feature type="transmembrane region" description="Helical" evidence="6">
    <location>
        <begin position="303"/>
        <end position="325"/>
    </location>
</feature>
<dbReference type="Gene3D" id="1.20.1250.20">
    <property type="entry name" value="MFS general substrate transporter like domains"/>
    <property type="match status" value="2"/>
</dbReference>
<dbReference type="PANTHER" id="PTHR23518">
    <property type="entry name" value="C-METHYLTRANSFERASE"/>
    <property type="match status" value="1"/>
</dbReference>
<dbReference type="InterPro" id="IPR020846">
    <property type="entry name" value="MFS_dom"/>
</dbReference>
<dbReference type="OrthoDB" id="9803985at2"/>
<dbReference type="SUPFAM" id="SSF103473">
    <property type="entry name" value="MFS general substrate transporter"/>
    <property type="match status" value="1"/>
</dbReference>
<evidence type="ECO:0000259" key="7">
    <source>
        <dbReference type="PROSITE" id="PS50850"/>
    </source>
</evidence>
<dbReference type="InterPro" id="IPR011701">
    <property type="entry name" value="MFS"/>
</dbReference>
<feature type="domain" description="Major facilitator superfamily (MFS) profile" evidence="7">
    <location>
        <begin position="14"/>
        <end position="391"/>
    </location>
</feature>
<accession>A0A1I4NIX6</accession>
<feature type="transmembrane region" description="Helical" evidence="6">
    <location>
        <begin position="171"/>
        <end position="192"/>
    </location>
</feature>
<organism evidence="8 9">
    <name type="scientific">Pelosinus propionicus DSM 13327</name>
    <dbReference type="NCBI Taxonomy" id="1123291"/>
    <lineage>
        <taxon>Bacteria</taxon>
        <taxon>Bacillati</taxon>
        <taxon>Bacillota</taxon>
        <taxon>Negativicutes</taxon>
        <taxon>Selenomonadales</taxon>
        <taxon>Sporomusaceae</taxon>
        <taxon>Pelosinus</taxon>
    </lineage>
</organism>
<evidence type="ECO:0000313" key="9">
    <source>
        <dbReference type="Proteomes" id="UP000199520"/>
    </source>
</evidence>
<proteinExistence type="predicted"/>
<evidence type="ECO:0000256" key="2">
    <source>
        <dbReference type="ARBA" id="ARBA00022448"/>
    </source>
</evidence>
<dbReference type="PANTHER" id="PTHR23518:SF2">
    <property type="entry name" value="MAJOR FACILITATOR SUPERFAMILY TRANSPORTER"/>
    <property type="match status" value="1"/>
</dbReference>
<dbReference type="PROSITE" id="PS50850">
    <property type="entry name" value="MFS"/>
    <property type="match status" value="1"/>
</dbReference>
<dbReference type="RefSeq" id="WP_090941935.1">
    <property type="nucleotide sequence ID" value="NZ_FOTS01000047.1"/>
</dbReference>
<dbReference type="AlphaFoldDB" id="A0A1I4NIX6"/>
<feature type="transmembrane region" description="Helical" evidence="6">
    <location>
        <begin position="217"/>
        <end position="237"/>
    </location>
</feature>
<protein>
    <submittedName>
        <fullName evidence="8">Predicted arabinose efflux permease, MFS family</fullName>
    </submittedName>
</protein>